<reference evidence="1 2" key="1">
    <citation type="submission" date="2019-08" db="EMBL/GenBank/DDBJ databases">
        <title>Isolation and enrichment of carboxydotrophic bacteria from anaerobic sludge for the production of bio-based chemicals from syngas.</title>
        <authorList>
            <person name="Antares A.L."/>
            <person name="Moreira J."/>
            <person name="Diender M."/>
            <person name="Parshina S.N."/>
            <person name="Stams A.J.M."/>
            <person name="Alves M."/>
            <person name="Alves J.I."/>
            <person name="Sousa D.Z."/>
        </authorList>
    </citation>
    <scope>NUCLEOTIDE SEQUENCE [LARGE SCALE GENOMIC DNA]</scope>
    <source>
        <strain evidence="1 2">JM</strain>
    </source>
</reference>
<sequence>MKPFHTLDEQVEKLKSRKLIVDDVDFAKSILSKENYYNVVNGYKKPFLKRDLGGALLQPEEYVEGCRFEELYSLYCYDRDLRMLLLGVLLKFETHFKTSCAYNFSDEYRDSYAYLNVGNYSQKKEDLTKVLKNISVLSSELNKNTNGSRAKSVYISHYIENHKCVPLWVLVNSLTIGNMSYFYSAIDERIRAKIAKGFSSDFKKEYDSNEKVDTSEMAQIVKAVNLFRNVCAHEEILFLFKLNTKLKSTLFTKYFKSEAINQEKIEKSDLFALVAVLKLVTQKEEYISFIDNIDTLFSIYREKFKSVNFDKIIFLSGFHPNWKNEILESI</sequence>
<name>A0A5D0WRN1_9FIRM</name>
<protein>
    <submittedName>
        <fullName evidence="1">Abi family protein</fullName>
    </submittedName>
</protein>
<accession>A0A5D0WRN1</accession>
<dbReference type="RefSeq" id="WP_148637181.1">
    <property type="nucleotide sequence ID" value="NZ_VSLA01000010.1"/>
</dbReference>
<dbReference type="Proteomes" id="UP000322619">
    <property type="component" value="Unassembled WGS sequence"/>
</dbReference>
<dbReference type="InterPro" id="IPR011664">
    <property type="entry name" value="Abi_system_AbiD/AbiF-like"/>
</dbReference>
<proteinExistence type="predicted"/>
<evidence type="ECO:0000313" key="2">
    <source>
        <dbReference type="Proteomes" id="UP000322619"/>
    </source>
</evidence>
<dbReference type="EMBL" id="VSLA01000010">
    <property type="protein sequence ID" value="TYC86478.1"/>
    <property type="molecule type" value="Genomic_DNA"/>
</dbReference>
<evidence type="ECO:0000313" key="1">
    <source>
        <dbReference type="EMBL" id="TYC86478.1"/>
    </source>
</evidence>
<gene>
    <name evidence="1" type="ORF">FXB42_06365</name>
</gene>
<dbReference type="AlphaFoldDB" id="A0A5D0WRN1"/>
<organism evidence="1 2">
    <name type="scientific">Acetobacterium wieringae</name>
    <dbReference type="NCBI Taxonomy" id="52694"/>
    <lineage>
        <taxon>Bacteria</taxon>
        <taxon>Bacillati</taxon>
        <taxon>Bacillota</taxon>
        <taxon>Clostridia</taxon>
        <taxon>Eubacteriales</taxon>
        <taxon>Eubacteriaceae</taxon>
        <taxon>Acetobacterium</taxon>
    </lineage>
</organism>
<comment type="caution">
    <text evidence="1">The sequence shown here is derived from an EMBL/GenBank/DDBJ whole genome shotgun (WGS) entry which is preliminary data.</text>
</comment>
<dbReference type="Pfam" id="PF07751">
    <property type="entry name" value="Abi_2"/>
    <property type="match status" value="1"/>
</dbReference>